<accession>A0AAJ0X971</accession>
<dbReference type="RefSeq" id="WP_200345058.1">
    <property type="nucleotide sequence ID" value="NZ_NRSJ01000005.1"/>
</dbReference>
<organism evidence="2 3">
    <name type="scientific">Halochromatium glycolicum</name>
    <dbReference type="NCBI Taxonomy" id="85075"/>
    <lineage>
        <taxon>Bacteria</taxon>
        <taxon>Pseudomonadati</taxon>
        <taxon>Pseudomonadota</taxon>
        <taxon>Gammaproteobacteria</taxon>
        <taxon>Chromatiales</taxon>
        <taxon>Chromatiaceae</taxon>
        <taxon>Halochromatium</taxon>
    </lineage>
</organism>
<evidence type="ECO:0000313" key="2">
    <source>
        <dbReference type="EMBL" id="MBK1703893.1"/>
    </source>
</evidence>
<gene>
    <name evidence="2" type="ORF">CKO40_04875</name>
</gene>
<name>A0AAJ0X971_9GAMM</name>
<feature type="compositionally biased region" description="Polar residues" evidence="1">
    <location>
        <begin position="83"/>
        <end position="92"/>
    </location>
</feature>
<dbReference type="EMBL" id="NRSJ01000005">
    <property type="protein sequence ID" value="MBK1703893.1"/>
    <property type="molecule type" value="Genomic_DNA"/>
</dbReference>
<sequence>MTTITINLPDALAERVGGAARAVHRPLEEVLTAMLEGVVPSLDDVPEDMRAELVEMTWWDDARLMETAHSVMPEEDQARMVELSTSGPSSSAEQDELDALRTDYGRITLRKARATALLSIRSGKRLLAEADAA</sequence>
<dbReference type="AlphaFoldDB" id="A0AAJ0X971"/>
<protein>
    <submittedName>
        <fullName evidence="2">Uncharacterized protein</fullName>
    </submittedName>
</protein>
<reference evidence="2" key="1">
    <citation type="submission" date="2017-08" db="EMBL/GenBank/DDBJ databases">
        <authorList>
            <person name="Imhoff J.F."/>
            <person name="Rahn T."/>
            <person name="Kuenzel S."/>
            <person name="Neulinger S.C."/>
        </authorList>
    </citation>
    <scope>NUCLEOTIDE SEQUENCE</scope>
    <source>
        <strain evidence="2">DSM 11080</strain>
    </source>
</reference>
<dbReference type="Proteomes" id="UP001296776">
    <property type="component" value="Unassembled WGS sequence"/>
</dbReference>
<evidence type="ECO:0000313" key="3">
    <source>
        <dbReference type="Proteomes" id="UP001296776"/>
    </source>
</evidence>
<proteinExistence type="predicted"/>
<reference evidence="2" key="2">
    <citation type="journal article" date="2020" name="Microorganisms">
        <title>Osmotic Adaptation and Compatible Solute Biosynthesis of Phototrophic Bacteria as Revealed from Genome Analyses.</title>
        <authorList>
            <person name="Imhoff J.F."/>
            <person name="Rahn T."/>
            <person name="Kunzel S."/>
            <person name="Keller A."/>
            <person name="Neulinger S.C."/>
        </authorList>
    </citation>
    <scope>NUCLEOTIDE SEQUENCE</scope>
    <source>
        <strain evidence="2">DSM 11080</strain>
    </source>
</reference>
<feature type="region of interest" description="Disordered" evidence="1">
    <location>
        <begin position="73"/>
        <end position="96"/>
    </location>
</feature>
<evidence type="ECO:0000256" key="1">
    <source>
        <dbReference type="SAM" id="MobiDB-lite"/>
    </source>
</evidence>
<comment type="caution">
    <text evidence="2">The sequence shown here is derived from an EMBL/GenBank/DDBJ whole genome shotgun (WGS) entry which is preliminary data.</text>
</comment>
<keyword evidence="3" id="KW-1185">Reference proteome</keyword>